<protein>
    <submittedName>
        <fullName evidence="1">Uncharacterized protein</fullName>
    </submittedName>
</protein>
<comment type="caution">
    <text evidence="1">The sequence shown here is derived from an EMBL/GenBank/DDBJ whole genome shotgun (WGS) entry which is preliminary data.</text>
</comment>
<gene>
    <name evidence="1" type="ORF">PCASD_25472</name>
</gene>
<sequence>MPYSNSYHPNYLRMIGNMVEWSFPDSTSSTLAKLDNRATHLFSKRCWSSTTSGHGSSQTYRRNGDPASWTFSFSLFFVLSNDFL</sequence>
<name>A0A2N5RZV9_9BASI</name>
<proteinExistence type="predicted"/>
<feature type="non-terminal residue" evidence="1">
    <location>
        <position position="84"/>
    </location>
</feature>
<organism evidence="1 2">
    <name type="scientific">Puccinia coronata f. sp. avenae</name>
    <dbReference type="NCBI Taxonomy" id="200324"/>
    <lineage>
        <taxon>Eukaryota</taxon>
        <taxon>Fungi</taxon>
        <taxon>Dikarya</taxon>
        <taxon>Basidiomycota</taxon>
        <taxon>Pucciniomycotina</taxon>
        <taxon>Pucciniomycetes</taxon>
        <taxon>Pucciniales</taxon>
        <taxon>Pucciniaceae</taxon>
        <taxon>Puccinia</taxon>
    </lineage>
</organism>
<evidence type="ECO:0000313" key="1">
    <source>
        <dbReference type="EMBL" id="PLW06521.1"/>
    </source>
</evidence>
<evidence type="ECO:0000313" key="2">
    <source>
        <dbReference type="Proteomes" id="UP000235392"/>
    </source>
</evidence>
<dbReference type="Proteomes" id="UP000235392">
    <property type="component" value="Unassembled WGS sequence"/>
</dbReference>
<dbReference type="EMBL" id="PGCI01001213">
    <property type="protein sequence ID" value="PLW06521.1"/>
    <property type="molecule type" value="Genomic_DNA"/>
</dbReference>
<accession>A0A2N5RZV9</accession>
<reference evidence="1 2" key="1">
    <citation type="submission" date="2017-11" db="EMBL/GenBank/DDBJ databases">
        <title>De novo assembly and phasing of dikaryotic genomes from two isolates of Puccinia coronata f. sp. avenae, the causal agent of oat crown rust.</title>
        <authorList>
            <person name="Miller M.E."/>
            <person name="Zhang Y."/>
            <person name="Omidvar V."/>
            <person name="Sperschneider J."/>
            <person name="Schwessinger B."/>
            <person name="Raley C."/>
            <person name="Palmer J.M."/>
            <person name="Garnica D."/>
            <person name="Upadhyaya N."/>
            <person name="Rathjen J."/>
            <person name="Taylor J.M."/>
            <person name="Park R.F."/>
            <person name="Dodds P.N."/>
            <person name="Hirsch C.D."/>
            <person name="Kianian S.F."/>
            <person name="Figueroa M."/>
        </authorList>
    </citation>
    <scope>NUCLEOTIDE SEQUENCE [LARGE SCALE GENOMIC DNA]</scope>
    <source>
        <strain evidence="1">12SD80</strain>
    </source>
</reference>
<dbReference type="AlphaFoldDB" id="A0A2N5RZV9"/>